<protein>
    <submittedName>
        <fullName evidence="2">Uncharacterized protein</fullName>
    </submittedName>
</protein>
<evidence type="ECO:0000256" key="1">
    <source>
        <dbReference type="SAM" id="MobiDB-lite"/>
    </source>
</evidence>
<dbReference type="EMBL" id="BGZK01000782">
    <property type="protein sequence ID" value="GBP60224.1"/>
    <property type="molecule type" value="Genomic_DNA"/>
</dbReference>
<evidence type="ECO:0000313" key="3">
    <source>
        <dbReference type="Proteomes" id="UP000299102"/>
    </source>
</evidence>
<evidence type="ECO:0000313" key="2">
    <source>
        <dbReference type="EMBL" id="GBP60224.1"/>
    </source>
</evidence>
<gene>
    <name evidence="2" type="ORF">EVAR_44599_1</name>
</gene>
<feature type="region of interest" description="Disordered" evidence="1">
    <location>
        <begin position="20"/>
        <end position="40"/>
    </location>
</feature>
<organism evidence="2 3">
    <name type="scientific">Eumeta variegata</name>
    <name type="common">Bagworm moth</name>
    <name type="synonym">Eumeta japonica</name>
    <dbReference type="NCBI Taxonomy" id="151549"/>
    <lineage>
        <taxon>Eukaryota</taxon>
        <taxon>Metazoa</taxon>
        <taxon>Ecdysozoa</taxon>
        <taxon>Arthropoda</taxon>
        <taxon>Hexapoda</taxon>
        <taxon>Insecta</taxon>
        <taxon>Pterygota</taxon>
        <taxon>Neoptera</taxon>
        <taxon>Endopterygota</taxon>
        <taxon>Lepidoptera</taxon>
        <taxon>Glossata</taxon>
        <taxon>Ditrysia</taxon>
        <taxon>Tineoidea</taxon>
        <taxon>Psychidae</taxon>
        <taxon>Oiketicinae</taxon>
        <taxon>Eumeta</taxon>
    </lineage>
</organism>
<proteinExistence type="predicted"/>
<reference evidence="2 3" key="1">
    <citation type="journal article" date="2019" name="Commun. Biol.">
        <title>The bagworm genome reveals a unique fibroin gene that provides high tensile strength.</title>
        <authorList>
            <person name="Kono N."/>
            <person name="Nakamura H."/>
            <person name="Ohtoshi R."/>
            <person name="Tomita M."/>
            <person name="Numata K."/>
            <person name="Arakawa K."/>
        </authorList>
    </citation>
    <scope>NUCLEOTIDE SEQUENCE [LARGE SCALE GENOMIC DNA]</scope>
</reference>
<keyword evidence="3" id="KW-1185">Reference proteome</keyword>
<sequence>MEMGGACGKIIRRAMDDKGDKMEWPKRKTTQRQTAQEMGGRHYRNGWTKLDAAEFLLLRSVTGSNVPVGPWFEVVFLVCRLYPSA</sequence>
<dbReference type="Proteomes" id="UP000299102">
    <property type="component" value="Unassembled WGS sequence"/>
</dbReference>
<accession>A0A4C1XCQ1</accession>
<name>A0A4C1XCQ1_EUMVA</name>
<comment type="caution">
    <text evidence="2">The sequence shown here is derived from an EMBL/GenBank/DDBJ whole genome shotgun (WGS) entry which is preliminary data.</text>
</comment>
<dbReference type="OrthoDB" id="8193815at2759"/>
<dbReference type="AlphaFoldDB" id="A0A4C1XCQ1"/>